<accession>D9SI77</accession>
<sequence length="30" mass="3276">MLLATSFSVASLLHELLIGKFLLIIKSLCT</sequence>
<proteinExistence type="predicted"/>
<dbReference type="AlphaFoldDB" id="D9SI77"/>
<dbReference type="HOGENOM" id="CLU_3403731_0_0_4"/>
<dbReference type="EMBL" id="CP002159">
    <property type="protein sequence ID" value="ADL54134.1"/>
    <property type="molecule type" value="Genomic_DNA"/>
</dbReference>
<dbReference type="KEGG" id="gca:Galf_0089"/>
<reference evidence="1 2" key="1">
    <citation type="submission" date="2010-08" db="EMBL/GenBank/DDBJ databases">
        <title>Complete sequence of Gallionella capsiferriformans ES-2.</title>
        <authorList>
            <consortium name="US DOE Joint Genome Institute"/>
            <person name="Lucas S."/>
            <person name="Copeland A."/>
            <person name="Lapidus A."/>
            <person name="Cheng J.-F."/>
            <person name="Bruce D."/>
            <person name="Goodwin L."/>
            <person name="Pitluck S."/>
            <person name="Chertkov O."/>
            <person name="Davenport K.W."/>
            <person name="Detter J.C."/>
            <person name="Han C."/>
            <person name="Tapia R."/>
            <person name="Land M."/>
            <person name="Hauser L."/>
            <person name="Chang Y.-J."/>
            <person name="Jeffries C."/>
            <person name="Kyrpides N."/>
            <person name="Ivanova N."/>
            <person name="Mikhailova N."/>
            <person name="Shelobolina E.S."/>
            <person name="Picardal F."/>
            <person name="Roden E."/>
            <person name="Emerson D."/>
            <person name="Woyke T."/>
        </authorList>
    </citation>
    <scope>NUCLEOTIDE SEQUENCE [LARGE SCALE GENOMIC DNA]</scope>
    <source>
        <strain evidence="1 2">ES-2</strain>
    </source>
</reference>
<organism evidence="1 2">
    <name type="scientific">Gallionella capsiferriformans (strain ES-2)</name>
    <name type="common">Gallionella ferruginea capsiferriformans (strain ES-2)</name>
    <dbReference type="NCBI Taxonomy" id="395494"/>
    <lineage>
        <taxon>Bacteria</taxon>
        <taxon>Pseudomonadati</taxon>
        <taxon>Pseudomonadota</taxon>
        <taxon>Betaproteobacteria</taxon>
        <taxon>Nitrosomonadales</taxon>
        <taxon>Gallionellaceae</taxon>
        <taxon>Gallionella</taxon>
    </lineage>
</organism>
<evidence type="ECO:0000313" key="1">
    <source>
        <dbReference type="EMBL" id="ADL54134.1"/>
    </source>
</evidence>
<name>D9SI77_GALCS</name>
<protein>
    <submittedName>
        <fullName evidence="1">Uncharacterized protein</fullName>
    </submittedName>
</protein>
<keyword evidence="2" id="KW-1185">Reference proteome</keyword>
<evidence type="ECO:0000313" key="2">
    <source>
        <dbReference type="Proteomes" id="UP000001235"/>
    </source>
</evidence>
<dbReference type="Proteomes" id="UP000001235">
    <property type="component" value="Chromosome"/>
</dbReference>
<gene>
    <name evidence="1" type="ordered locus">Galf_0089</name>
</gene>